<feature type="domain" description="Glycosyl transferase family 28 C-terminal" evidence="5">
    <location>
        <begin position="211"/>
        <end position="344"/>
    </location>
</feature>
<dbReference type="InterPro" id="IPR050519">
    <property type="entry name" value="Glycosyltransf_28_UgtP"/>
</dbReference>
<accession>A0ABS2PVR0</accession>
<dbReference type="EC" id="2.4.1.315" evidence="7"/>
<dbReference type="EMBL" id="JAFBER010000001">
    <property type="protein sequence ID" value="MBM7644132.1"/>
    <property type="molecule type" value="Genomic_DNA"/>
</dbReference>
<dbReference type="InterPro" id="IPR009695">
    <property type="entry name" value="Diacylglyc_glucosyltr_N"/>
</dbReference>
<dbReference type="Pfam" id="PF04101">
    <property type="entry name" value="Glyco_tran_28_C"/>
    <property type="match status" value="1"/>
</dbReference>
<dbReference type="GO" id="GO:0016757">
    <property type="term" value="F:glycosyltransferase activity"/>
    <property type="evidence" value="ECO:0007669"/>
    <property type="project" value="UniProtKB-KW"/>
</dbReference>
<evidence type="ECO:0000256" key="2">
    <source>
        <dbReference type="ARBA" id="ARBA00006962"/>
    </source>
</evidence>
<proteinExistence type="inferred from homology"/>
<evidence type="ECO:0000259" key="6">
    <source>
        <dbReference type="Pfam" id="PF06925"/>
    </source>
</evidence>
<organism evidence="7 8">
    <name type="scientific">Scopulibacillus daqui</name>
    <dbReference type="NCBI Taxonomy" id="1469162"/>
    <lineage>
        <taxon>Bacteria</taxon>
        <taxon>Bacillati</taxon>
        <taxon>Bacillota</taxon>
        <taxon>Bacilli</taxon>
        <taxon>Bacillales</taxon>
        <taxon>Sporolactobacillaceae</taxon>
        <taxon>Scopulibacillus</taxon>
    </lineage>
</organism>
<dbReference type="InterPro" id="IPR007235">
    <property type="entry name" value="Glyco_trans_28_C"/>
</dbReference>
<evidence type="ECO:0000313" key="7">
    <source>
        <dbReference type="EMBL" id="MBM7644132.1"/>
    </source>
</evidence>
<feature type="domain" description="Diacylglycerol glucosyltransferase N-terminal" evidence="6">
    <location>
        <begin position="20"/>
        <end position="185"/>
    </location>
</feature>
<dbReference type="SUPFAM" id="SSF53756">
    <property type="entry name" value="UDP-Glycosyltransferase/glycogen phosphorylase"/>
    <property type="match status" value="1"/>
</dbReference>
<comment type="caution">
    <text evidence="7">The sequence shown here is derived from an EMBL/GenBank/DDBJ whole genome shotgun (WGS) entry which is preliminary data.</text>
</comment>
<reference evidence="7 8" key="1">
    <citation type="submission" date="2021-01" db="EMBL/GenBank/DDBJ databases">
        <title>Genomic Encyclopedia of Type Strains, Phase IV (KMG-IV): sequencing the most valuable type-strain genomes for metagenomic binning, comparative biology and taxonomic classification.</title>
        <authorList>
            <person name="Goeker M."/>
        </authorList>
    </citation>
    <scope>NUCLEOTIDE SEQUENCE [LARGE SCALE GENOMIC DNA]</scope>
    <source>
        <strain evidence="7 8">DSM 28236</strain>
    </source>
</reference>
<sequence length="394" mass="44497">MSNSEKSEILILAGHYGEGHKQAALAIKEAFNHKYTDIHVTIIDPAKEVHPILESISRNLFLRGVKVFPSIYNYIYEKTRYPNDSRTLLKGINRLGIDHVFEIISDIQPEIIVCTCPIAAGMIATLKEYGLIDIPTVTVITDHTVHSYWIYKTTDIYLVGSAVVSQGLQKLGIDKERIKVTGIPINPKFSNHFNQQALKKKHQLDENLPTVLISGGGYGIIKDIIPALKLMERMPFKIQFIITCGHNHRLYQRMKQQLESSKHHLVITGYVDYIEELMAVSDFMVSKAGGLTVSEAIAMNLPLLLYKSIGGQEQDNTNFVIDRKAALLAKDEHDLYAKMIQLLTHPELISMIQRNIQDLKQQRNAASLAVQVILKAMSHKSALRIRQLFSFESI</sequence>
<gene>
    <name evidence="7" type="ORF">JOD45_000323</name>
</gene>
<evidence type="ECO:0000256" key="4">
    <source>
        <dbReference type="ARBA" id="ARBA00022679"/>
    </source>
</evidence>
<name>A0ABS2PVR0_9BACL</name>
<protein>
    <submittedName>
        <fullName evidence="7">Processive 1,2-diacylglycerol beta-glucosyltransferase</fullName>
        <ecNumber evidence="7">2.4.1.315</ecNumber>
    </submittedName>
</protein>
<dbReference type="RefSeq" id="WP_205002088.1">
    <property type="nucleotide sequence ID" value="NZ_JAFBER010000001.1"/>
</dbReference>
<dbReference type="Pfam" id="PF06925">
    <property type="entry name" value="MGDG_synth"/>
    <property type="match status" value="1"/>
</dbReference>
<keyword evidence="8" id="KW-1185">Reference proteome</keyword>
<dbReference type="PANTHER" id="PTHR43025">
    <property type="entry name" value="MONOGALACTOSYLDIACYLGLYCEROL SYNTHASE"/>
    <property type="match status" value="1"/>
</dbReference>
<evidence type="ECO:0000256" key="1">
    <source>
        <dbReference type="ARBA" id="ARBA00004370"/>
    </source>
</evidence>
<evidence type="ECO:0000313" key="8">
    <source>
        <dbReference type="Proteomes" id="UP000808914"/>
    </source>
</evidence>
<keyword evidence="3 7" id="KW-0328">Glycosyltransferase</keyword>
<evidence type="ECO:0000256" key="3">
    <source>
        <dbReference type="ARBA" id="ARBA00022676"/>
    </source>
</evidence>
<dbReference type="Proteomes" id="UP000808914">
    <property type="component" value="Unassembled WGS sequence"/>
</dbReference>
<dbReference type="PANTHER" id="PTHR43025:SF3">
    <property type="entry name" value="MONOGALACTOSYLDIACYLGLYCEROL SYNTHASE 1, CHLOROPLASTIC"/>
    <property type="match status" value="1"/>
</dbReference>
<dbReference type="Gene3D" id="3.40.50.2000">
    <property type="entry name" value="Glycogen Phosphorylase B"/>
    <property type="match status" value="1"/>
</dbReference>
<comment type="subcellular location">
    <subcellularLocation>
        <location evidence="1">Membrane</location>
    </subcellularLocation>
</comment>
<comment type="similarity">
    <text evidence="2">Belongs to the glycosyltransferase 28 family.</text>
</comment>
<keyword evidence="4 7" id="KW-0808">Transferase</keyword>
<evidence type="ECO:0000259" key="5">
    <source>
        <dbReference type="Pfam" id="PF04101"/>
    </source>
</evidence>